<keyword evidence="2" id="KW-1133">Transmembrane helix</keyword>
<sequence>MSSGSPSVINVGGTSAIGATGSGNNVNIIVAIIIIIGIIVLVWFLWWYFSSATGSTPNPTPAPNPTPTPGPTPAPNPTPMPGPTPTPNPNPTPSGPLAAGTYTIRLNTSYLSNNGNNTGVTINNTPTVWNYSTDNKLSTNTPMGTVYLNTAPTGALTLGTTPQTQWNIINNANGYSLQAISSGGAVVTPQCLVVNGVSGSIGSCSNPTRFAIVPSF</sequence>
<reference evidence="3" key="1">
    <citation type="submission" date="2018-10" db="EMBL/GenBank/DDBJ databases">
        <title>Hidden diversity of soil giant viruses.</title>
        <authorList>
            <person name="Schulz F."/>
            <person name="Alteio L."/>
            <person name="Goudeau D."/>
            <person name="Ryan E.M."/>
            <person name="Malmstrom R.R."/>
            <person name="Blanchard J."/>
            <person name="Woyke T."/>
        </authorList>
    </citation>
    <scope>NUCLEOTIDE SEQUENCE</scope>
    <source>
        <strain evidence="3">SMV1</strain>
    </source>
</reference>
<protein>
    <submittedName>
        <fullName evidence="3">Uncharacterized protein</fullName>
    </submittedName>
</protein>
<keyword evidence="2" id="KW-0472">Membrane</keyword>
<feature type="region of interest" description="Disordered" evidence="1">
    <location>
        <begin position="55"/>
        <end position="99"/>
    </location>
</feature>
<organism evidence="3">
    <name type="scientific">Solumvirus sp</name>
    <dbReference type="NCBI Taxonomy" id="2487773"/>
    <lineage>
        <taxon>Viruses</taxon>
        <taxon>Pithoviruses</taxon>
    </lineage>
</organism>
<proteinExistence type="predicted"/>
<dbReference type="EMBL" id="MK072500">
    <property type="protein sequence ID" value="AYV86293.1"/>
    <property type="molecule type" value="Genomic_DNA"/>
</dbReference>
<feature type="transmembrane region" description="Helical" evidence="2">
    <location>
        <begin position="28"/>
        <end position="49"/>
    </location>
</feature>
<accession>A0A3G5AJS4</accession>
<gene>
    <name evidence="3" type="ORF">Solumvirus3_29</name>
</gene>
<evidence type="ECO:0000256" key="2">
    <source>
        <dbReference type="SAM" id="Phobius"/>
    </source>
</evidence>
<evidence type="ECO:0000313" key="3">
    <source>
        <dbReference type="EMBL" id="AYV86293.1"/>
    </source>
</evidence>
<name>A0A3G5AJS4_9VIRU</name>
<evidence type="ECO:0000256" key="1">
    <source>
        <dbReference type="SAM" id="MobiDB-lite"/>
    </source>
</evidence>
<feature type="compositionally biased region" description="Pro residues" evidence="1">
    <location>
        <begin position="58"/>
        <end position="94"/>
    </location>
</feature>
<keyword evidence="2" id="KW-0812">Transmembrane</keyword>